<dbReference type="Proteomes" id="UP001155586">
    <property type="component" value="Unassembled WGS sequence"/>
</dbReference>
<gene>
    <name evidence="1" type="ORF">MD483_03040</name>
</gene>
<dbReference type="RefSeq" id="WP_265686521.1">
    <property type="nucleotide sequence ID" value="NZ_JAKRRX010000010.1"/>
</dbReference>
<comment type="caution">
    <text evidence="1">The sequence shown here is derived from an EMBL/GenBank/DDBJ whole genome shotgun (WGS) entry which is preliminary data.</text>
</comment>
<sequence length="126" mass="14206">MMNNKWLLGLCALILAGCSSQPRHVEASLPLVAASIESVGTKVPASYRQDLEDMYKTELIHDKYHISMGPFYISSLGNECRELTIEEPEQGKTTRVVCAEKKQYEDQIRAWYLVPDIIQSSSSIQL</sequence>
<proteinExistence type="predicted"/>
<reference evidence="1" key="1">
    <citation type="submission" date="2022-02" db="EMBL/GenBank/DDBJ databases">
        <title>Vibrio sp. nov., a new bacterium isolated from Bohai sea, China.</title>
        <authorList>
            <person name="Yuan Y."/>
        </authorList>
    </citation>
    <scope>NUCLEOTIDE SEQUENCE</scope>
    <source>
        <strain evidence="1">DBSS07</strain>
    </source>
</reference>
<accession>A0A9X3CBV3</accession>
<evidence type="ECO:0008006" key="3">
    <source>
        <dbReference type="Google" id="ProtNLM"/>
    </source>
</evidence>
<protein>
    <recommendedName>
        <fullName evidence="3">Lipoprotein</fullName>
    </recommendedName>
</protein>
<organism evidence="1 2">
    <name type="scientific">Vibrio paucivorans</name>
    <dbReference type="NCBI Taxonomy" id="2829489"/>
    <lineage>
        <taxon>Bacteria</taxon>
        <taxon>Pseudomonadati</taxon>
        <taxon>Pseudomonadota</taxon>
        <taxon>Gammaproteobacteria</taxon>
        <taxon>Vibrionales</taxon>
        <taxon>Vibrionaceae</taxon>
        <taxon>Vibrio</taxon>
    </lineage>
</organism>
<dbReference type="PROSITE" id="PS51257">
    <property type="entry name" value="PROKAR_LIPOPROTEIN"/>
    <property type="match status" value="1"/>
</dbReference>
<keyword evidence="2" id="KW-1185">Reference proteome</keyword>
<name>A0A9X3CBV3_9VIBR</name>
<evidence type="ECO:0000313" key="1">
    <source>
        <dbReference type="EMBL" id="MCW8332806.1"/>
    </source>
</evidence>
<evidence type="ECO:0000313" key="2">
    <source>
        <dbReference type="Proteomes" id="UP001155586"/>
    </source>
</evidence>
<dbReference type="EMBL" id="JAKRRX010000010">
    <property type="protein sequence ID" value="MCW8332806.1"/>
    <property type="molecule type" value="Genomic_DNA"/>
</dbReference>
<dbReference type="AlphaFoldDB" id="A0A9X3CBV3"/>